<comment type="caution">
    <text evidence="3">The sequence shown here is derived from an EMBL/GenBank/DDBJ whole genome shotgun (WGS) entry which is preliminary data.</text>
</comment>
<dbReference type="AlphaFoldDB" id="A0A9P4TK26"/>
<accession>A0A9P4TK26</accession>
<feature type="domain" description="F-box" evidence="2">
    <location>
        <begin position="1"/>
        <end position="54"/>
    </location>
</feature>
<sequence length="665" mass="78576">MSLEALPDELLVRATGYLEKKDLAEIRLVNARLSRVATEQLFCSIILYPHWRNESEGDDETHSVDSETDGILTWTAAQTSALEGMASPANEFDHQGTPSPTVEEDFVDNADKLDGEENELQNTDADTEANSEERHIRELRRCRDDCPQTLGYVLTAQYLELRRGNEGSIPEFIPRNEDVRLTDFDRNFDSFYSWIDRGRPEDEQFSSHFASLLSSYMRQEEQHEREKEEQRQRQRTGDRGPEYNAQVFLDVLVHETLKHCVVEVQVYTCEPHCDHHPMWTDLWHRGTYPVPNYDPRYHECIRRLKEFPNLRSVIVHFDRHAGEDHARDIFQKPDFQKVWLRRILGPLEGRLSSVAFRNYENTGDKGAEPRPETSILHSTLTGLKSLRMSVKHRETTSFAESQYHSANIHPFWNRFVDRFLRPSQQTLTKLVLYSDLYFGWFPTVDFRKIKLEKLRSLTLGHYVFFDWYQFDWILNHAATLQELNLDRCSILYQVGHAIADWLDEDSFPIGHDPYGAGFPDYGQSQTPVPGVSMSNVRFAQRLVYWHHAFDAFREKLYRLHTFRFGVSKRWDFRVESRFTGQEEDGDYNLPVMPWRDEENIQNCIKDIRYLIWDDWRKSYYTRWELNNGHEWLKQISGYIKPFPDLQREDSDAFKDLLEQLPYNDV</sequence>
<dbReference type="PANTHER" id="PTHR42057">
    <property type="entry name" value="F-BOX DOMAIN PROTEIN (AFU_ORTHOLOGUE AFUA_4G00200)"/>
    <property type="match status" value="1"/>
</dbReference>
<organism evidence="3 4">
    <name type="scientific">Curvularia kusanoi</name>
    <name type="common">Cochliobolus kusanoi</name>
    <dbReference type="NCBI Taxonomy" id="90978"/>
    <lineage>
        <taxon>Eukaryota</taxon>
        <taxon>Fungi</taxon>
        <taxon>Dikarya</taxon>
        <taxon>Ascomycota</taxon>
        <taxon>Pezizomycotina</taxon>
        <taxon>Dothideomycetes</taxon>
        <taxon>Pleosporomycetidae</taxon>
        <taxon>Pleosporales</taxon>
        <taxon>Pleosporineae</taxon>
        <taxon>Pleosporaceae</taxon>
        <taxon>Curvularia</taxon>
    </lineage>
</organism>
<feature type="region of interest" description="Disordered" evidence="1">
    <location>
        <begin position="217"/>
        <end position="240"/>
    </location>
</feature>
<dbReference type="PANTHER" id="PTHR42057:SF2">
    <property type="entry name" value="F-BOX DOMAIN PROTEIN (AFU_ORTHOLOGUE AFUA_4G00200)-RELATED"/>
    <property type="match status" value="1"/>
</dbReference>
<evidence type="ECO:0000313" key="4">
    <source>
        <dbReference type="Proteomes" id="UP000801428"/>
    </source>
</evidence>
<feature type="compositionally biased region" description="Basic and acidic residues" evidence="1">
    <location>
        <begin position="218"/>
        <end position="240"/>
    </location>
</feature>
<dbReference type="EMBL" id="SWKU01000006">
    <property type="protein sequence ID" value="KAF3006061.1"/>
    <property type="molecule type" value="Genomic_DNA"/>
</dbReference>
<dbReference type="OrthoDB" id="3140657at2759"/>
<protein>
    <recommendedName>
        <fullName evidence="2">F-box domain-containing protein</fullName>
    </recommendedName>
</protein>
<proteinExistence type="predicted"/>
<reference evidence="3" key="1">
    <citation type="submission" date="2019-04" db="EMBL/GenBank/DDBJ databases">
        <title>Sequencing of skin fungus with MAO and IRED activity.</title>
        <authorList>
            <person name="Marsaioli A.J."/>
            <person name="Bonatto J.M.C."/>
            <person name="Reis Junior O."/>
        </authorList>
    </citation>
    <scope>NUCLEOTIDE SEQUENCE</scope>
    <source>
        <strain evidence="3">30M1</strain>
    </source>
</reference>
<name>A0A9P4TK26_CURKU</name>
<gene>
    <name evidence="3" type="ORF">E8E13_010935</name>
</gene>
<evidence type="ECO:0000259" key="2">
    <source>
        <dbReference type="PROSITE" id="PS50181"/>
    </source>
</evidence>
<evidence type="ECO:0000313" key="3">
    <source>
        <dbReference type="EMBL" id="KAF3006061.1"/>
    </source>
</evidence>
<evidence type="ECO:0000256" key="1">
    <source>
        <dbReference type="SAM" id="MobiDB-lite"/>
    </source>
</evidence>
<keyword evidence="4" id="KW-1185">Reference proteome</keyword>
<dbReference type="InterPro" id="IPR001810">
    <property type="entry name" value="F-box_dom"/>
</dbReference>
<dbReference type="PROSITE" id="PS50181">
    <property type="entry name" value="FBOX"/>
    <property type="match status" value="1"/>
</dbReference>
<dbReference type="Proteomes" id="UP000801428">
    <property type="component" value="Unassembled WGS sequence"/>
</dbReference>